<reference evidence="2 3" key="1">
    <citation type="submission" date="2024-07" db="EMBL/GenBank/DDBJ databases">
        <title>Description of Labrys sedimenti sp. nov., isolated from a diclofenac-degrading enrichment culture.</title>
        <authorList>
            <person name="Tancsics A."/>
            <person name="Csepanyi A."/>
        </authorList>
    </citation>
    <scope>NUCLEOTIDE SEQUENCE [LARGE SCALE GENOMIC DNA]</scope>
    <source>
        <strain evidence="2 3">LMG 23578</strain>
    </source>
</reference>
<name>A0ABV3PYD4_9HYPH</name>
<protein>
    <submittedName>
        <fullName evidence="2">N-acetyltransferase family protein</fullName>
    </submittedName>
</protein>
<dbReference type="PANTHER" id="PTHR43072">
    <property type="entry name" value="N-ACETYLTRANSFERASE"/>
    <property type="match status" value="1"/>
</dbReference>
<dbReference type="CDD" id="cd04301">
    <property type="entry name" value="NAT_SF"/>
    <property type="match status" value="1"/>
</dbReference>
<organism evidence="2 3">
    <name type="scientific">Labrys neptuniae</name>
    <dbReference type="NCBI Taxonomy" id="376174"/>
    <lineage>
        <taxon>Bacteria</taxon>
        <taxon>Pseudomonadati</taxon>
        <taxon>Pseudomonadota</taxon>
        <taxon>Alphaproteobacteria</taxon>
        <taxon>Hyphomicrobiales</taxon>
        <taxon>Xanthobacteraceae</taxon>
        <taxon>Labrys</taxon>
    </lineage>
</organism>
<dbReference type="Gene3D" id="3.40.630.30">
    <property type="match status" value="1"/>
</dbReference>
<gene>
    <name evidence="2" type="ORF">ABXS05_33250</name>
</gene>
<dbReference type="Pfam" id="PF00583">
    <property type="entry name" value="Acetyltransf_1"/>
    <property type="match status" value="1"/>
</dbReference>
<dbReference type="SUPFAM" id="SSF55729">
    <property type="entry name" value="Acyl-CoA N-acyltransferases (Nat)"/>
    <property type="match status" value="1"/>
</dbReference>
<dbReference type="Proteomes" id="UP001555786">
    <property type="component" value="Unassembled WGS sequence"/>
</dbReference>
<dbReference type="InterPro" id="IPR016181">
    <property type="entry name" value="Acyl_CoA_acyltransferase"/>
</dbReference>
<accession>A0ABV3PYD4</accession>
<dbReference type="PANTHER" id="PTHR43072:SF8">
    <property type="entry name" value="ACYLTRANSFERASE FABY-RELATED"/>
    <property type="match status" value="1"/>
</dbReference>
<dbReference type="EMBL" id="JBFNQD010000027">
    <property type="protein sequence ID" value="MEW9310453.1"/>
    <property type="molecule type" value="Genomic_DNA"/>
</dbReference>
<evidence type="ECO:0000313" key="2">
    <source>
        <dbReference type="EMBL" id="MEW9310453.1"/>
    </source>
</evidence>
<sequence length="192" mass="20944">MTANRMDPTANAAAVLVRDAREKDMTAVQPIYARHVLQGLASFEEVPPSLEELVARRHGVLAQGLPYLVAEMEGRVVGYSYATAYRPRPAYRYTVEDSVYVAPDMGGRGIGRLLLEELIARCEAGPWRQMLAVIGNSGNAGSIALHRRLGFSEVGVLTSVGFKFGRWVDTVLMQRPLGIGNGGLPFDGEARR</sequence>
<evidence type="ECO:0000259" key="1">
    <source>
        <dbReference type="PROSITE" id="PS51186"/>
    </source>
</evidence>
<keyword evidence="3" id="KW-1185">Reference proteome</keyword>
<dbReference type="PROSITE" id="PS51186">
    <property type="entry name" value="GNAT"/>
    <property type="match status" value="1"/>
</dbReference>
<feature type="domain" description="N-acetyltransferase" evidence="1">
    <location>
        <begin position="15"/>
        <end position="178"/>
    </location>
</feature>
<proteinExistence type="predicted"/>
<dbReference type="InterPro" id="IPR000182">
    <property type="entry name" value="GNAT_dom"/>
</dbReference>
<dbReference type="RefSeq" id="WP_367626855.1">
    <property type="nucleotide sequence ID" value="NZ_JAVSCS010000008.1"/>
</dbReference>
<evidence type="ECO:0000313" key="3">
    <source>
        <dbReference type="Proteomes" id="UP001555786"/>
    </source>
</evidence>
<comment type="caution">
    <text evidence="2">The sequence shown here is derived from an EMBL/GenBank/DDBJ whole genome shotgun (WGS) entry which is preliminary data.</text>
</comment>